<dbReference type="InterPro" id="IPR000683">
    <property type="entry name" value="Gfo/Idh/MocA-like_OxRdtase_N"/>
</dbReference>
<keyword evidence="3" id="KW-0560">Oxidoreductase</keyword>
<organism evidence="3 4">
    <name type="scientific">Novipirellula herctigrandis</name>
    <dbReference type="NCBI Taxonomy" id="2527986"/>
    <lineage>
        <taxon>Bacteria</taxon>
        <taxon>Pseudomonadati</taxon>
        <taxon>Planctomycetota</taxon>
        <taxon>Planctomycetia</taxon>
        <taxon>Pirellulales</taxon>
        <taxon>Pirellulaceae</taxon>
        <taxon>Novipirellula</taxon>
    </lineage>
</organism>
<dbReference type="EMBL" id="SJPJ01000001">
    <property type="protein sequence ID" value="TWT79081.1"/>
    <property type="molecule type" value="Genomic_DNA"/>
</dbReference>
<dbReference type="RefSeq" id="WP_146394331.1">
    <property type="nucleotide sequence ID" value="NZ_SJPJ01000001.1"/>
</dbReference>
<dbReference type="SUPFAM" id="SSF51735">
    <property type="entry name" value="NAD(P)-binding Rossmann-fold domains"/>
    <property type="match status" value="1"/>
</dbReference>
<dbReference type="Proteomes" id="UP000315010">
    <property type="component" value="Unassembled WGS sequence"/>
</dbReference>
<feature type="domain" description="Gfo/Idh/MocA-like oxidoreductase bacterial type C-terminal" evidence="2">
    <location>
        <begin position="347"/>
        <end position="415"/>
    </location>
</feature>
<evidence type="ECO:0000313" key="3">
    <source>
        <dbReference type="EMBL" id="TWT79081.1"/>
    </source>
</evidence>
<dbReference type="Gene3D" id="3.40.50.720">
    <property type="entry name" value="NAD(P)-binding Rossmann-like Domain"/>
    <property type="match status" value="1"/>
</dbReference>
<dbReference type="PANTHER" id="PTHR43818:SF5">
    <property type="entry name" value="OXIDOREDUCTASE FAMILY PROTEIN"/>
    <property type="match status" value="1"/>
</dbReference>
<feature type="domain" description="Gfo/Idh/MocA-like oxidoreductase N-terminal" evidence="1">
    <location>
        <begin position="60"/>
        <end position="177"/>
    </location>
</feature>
<reference evidence="3 4" key="1">
    <citation type="submission" date="2019-02" db="EMBL/GenBank/DDBJ databases">
        <title>Deep-cultivation of Planctomycetes and their phenomic and genomic characterization uncovers novel biology.</title>
        <authorList>
            <person name="Wiegand S."/>
            <person name="Jogler M."/>
            <person name="Boedeker C."/>
            <person name="Pinto D."/>
            <person name="Vollmers J."/>
            <person name="Rivas-Marin E."/>
            <person name="Kohn T."/>
            <person name="Peeters S.H."/>
            <person name="Heuer A."/>
            <person name="Rast P."/>
            <person name="Oberbeckmann S."/>
            <person name="Bunk B."/>
            <person name="Jeske O."/>
            <person name="Meyerdierks A."/>
            <person name="Storesund J.E."/>
            <person name="Kallscheuer N."/>
            <person name="Luecker S."/>
            <person name="Lage O.M."/>
            <person name="Pohl T."/>
            <person name="Merkel B.J."/>
            <person name="Hornburger P."/>
            <person name="Mueller R.-W."/>
            <person name="Bruemmer F."/>
            <person name="Labrenz M."/>
            <person name="Spormann A.M."/>
            <person name="Op Den Camp H."/>
            <person name="Overmann J."/>
            <person name="Amann R."/>
            <person name="Jetten M.S.M."/>
            <person name="Mascher T."/>
            <person name="Medema M.H."/>
            <person name="Devos D.P."/>
            <person name="Kaster A.-K."/>
            <person name="Ovreas L."/>
            <person name="Rohde M."/>
            <person name="Galperin M.Y."/>
            <person name="Jogler C."/>
        </authorList>
    </citation>
    <scope>NUCLEOTIDE SEQUENCE [LARGE SCALE GENOMIC DNA]</scope>
    <source>
        <strain evidence="3 4">CA13</strain>
    </source>
</reference>
<accession>A0A5C5YWD3</accession>
<name>A0A5C5YWD3_9BACT</name>
<dbReference type="SUPFAM" id="SSF55347">
    <property type="entry name" value="Glyceraldehyde-3-phosphate dehydrogenase-like, C-terminal domain"/>
    <property type="match status" value="1"/>
</dbReference>
<evidence type="ECO:0000313" key="4">
    <source>
        <dbReference type="Proteomes" id="UP000315010"/>
    </source>
</evidence>
<dbReference type="Pfam" id="PF01408">
    <property type="entry name" value="GFO_IDH_MocA"/>
    <property type="match status" value="1"/>
</dbReference>
<dbReference type="OrthoDB" id="238798at2"/>
<dbReference type="InterPro" id="IPR036291">
    <property type="entry name" value="NAD(P)-bd_dom_sf"/>
</dbReference>
<keyword evidence="4" id="KW-1185">Reference proteome</keyword>
<dbReference type="PANTHER" id="PTHR43818">
    <property type="entry name" value="BCDNA.GH03377"/>
    <property type="match status" value="1"/>
</dbReference>
<dbReference type="PROSITE" id="PS51318">
    <property type="entry name" value="TAT"/>
    <property type="match status" value="1"/>
</dbReference>
<evidence type="ECO:0000259" key="1">
    <source>
        <dbReference type="Pfam" id="PF01408"/>
    </source>
</evidence>
<dbReference type="GO" id="GO:0016491">
    <property type="term" value="F:oxidoreductase activity"/>
    <property type="evidence" value="ECO:0007669"/>
    <property type="project" value="UniProtKB-KW"/>
</dbReference>
<dbReference type="AlphaFoldDB" id="A0A5C5YWD3"/>
<sequence>MGNNSKSLRNSSPHSSRREFIKKTSLGAGAAISAPYVITSNALGADDVPPASDRIVMGGVGIGNMGRGDQGAFLGRKDVQYVAVCDVRTNAREEAKRKVDDKYQNTDCTEYNDFRELMGRTDIDAIHVATPDHWHALMVIEACRNGKDVYCQKPETRTLAEGPAMVQAARRYSRVVSGGSQRVLQDYRKTVEPCWNGELGTIKSINVNVGPLSQDCNLPAETQPDTIDWDLWLGPAPWAPYNKARCDGNFGTSGGSWRSYIDYSGGGMTDWGAHHFGGATFAIDVRELQPEEVVYHEDENYLTFRYPGGKELTHNKPNTGNMVVVGTPGEKIDAKPLPSYKGTGGIYGDFIECVKTREKPFRDIEFGINTVAVSHLGIIAYQLKRSLKWDAAAQQFPDDAEANRFLDRARREPWTL</sequence>
<dbReference type="InterPro" id="IPR006311">
    <property type="entry name" value="TAT_signal"/>
</dbReference>
<dbReference type="GO" id="GO:0000166">
    <property type="term" value="F:nucleotide binding"/>
    <property type="evidence" value="ECO:0007669"/>
    <property type="project" value="InterPro"/>
</dbReference>
<evidence type="ECO:0000259" key="2">
    <source>
        <dbReference type="Pfam" id="PF19051"/>
    </source>
</evidence>
<protein>
    <submittedName>
        <fullName evidence="3">Putative 4,5-dihydroxyphthalate dehydrogenase</fullName>
        <ecNumber evidence="3">1.-.-.-</ecNumber>
    </submittedName>
</protein>
<dbReference type="Pfam" id="PF19051">
    <property type="entry name" value="GFO_IDH_MocA_C2"/>
    <property type="match status" value="2"/>
</dbReference>
<comment type="caution">
    <text evidence="3">The sequence shown here is derived from an EMBL/GenBank/DDBJ whole genome shotgun (WGS) entry which is preliminary data.</text>
</comment>
<proteinExistence type="predicted"/>
<dbReference type="InterPro" id="IPR043906">
    <property type="entry name" value="Gfo/Idh/MocA_OxRdtase_bact_C"/>
</dbReference>
<feature type="domain" description="Gfo/Idh/MocA-like oxidoreductase bacterial type C-terminal" evidence="2">
    <location>
        <begin position="217"/>
        <end position="293"/>
    </location>
</feature>
<dbReference type="InterPro" id="IPR050463">
    <property type="entry name" value="Gfo/Idh/MocA_oxidrdct_glycsds"/>
</dbReference>
<dbReference type="EC" id="1.-.-.-" evidence="3"/>
<gene>
    <name evidence="3" type="primary">pht4_1</name>
    <name evidence="3" type="ORF">CA13_04780</name>
</gene>